<dbReference type="SMART" id="SM00440">
    <property type="entry name" value="ZnF_C2C2"/>
    <property type="match status" value="1"/>
</dbReference>
<comment type="subcellular location">
    <subcellularLocation>
        <location evidence="1">Nucleus</location>
        <location evidence="1">Nucleolus</location>
    </subcellularLocation>
</comment>
<comment type="function">
    <text evidence="7">Core component of RNA polymerase I (Pol I), a DNA-dependent RNA polymerase which synthesizes ribosomal RNA precursors using the four ribonucleoside triphosphates as substrates. Can mediate Pol I proofreading of the nascent RNA transcript. Anchors into the Pol I active site to monitor transcription fidelity and cleave mis-incorporated 5'-ribonucleotides.</text>
</comment>
<feature type="binding site" evidence="9">
    <location>
        <position position="17"/>
    </location>
    <ligand>
        <name>Zn(2+)</name>
        <dbReference type="ChEBI" id="CHEBI:29105"/>
        <label>1</label>
    </ligand>
</feature>
<dbReference type="EMBL" id="JAZGQO010000001">
    <property type="protein sequence ID" value="KAK6195876.1"/>
    <property type="molecule type" value="Genomic_DNA"/>
</dbReference>
<protein>
    <recommendedName>
        <fullName evidence="8">DNA-directed RNA polymerase subunit</fullName>
    </recommendedName>
</protein>
<dbReference type="GO" id="GO:0006363">
    <property type="term" value="P:termination of RNA polymerase I transcription"/>
    <property type="evidence" value="ECO:0007669"/>
    <property type="project" value="TreeGrafter"/>
</dbReference>
<keyword evidence="8" id="KW-0804">Transcription</keyword>
<evidence type="ECO:0000256" key="3">
    <source>
        <dbReference type="ARBA" id="ARBA00022723"/>
    </source>
</evidence>
<evidence type="ECO:0000313" key="12">
    <source>
        <dbReference type="EMBL" id="KAK6195876.1"/>
    </source>
</evidence>
<keyword evidence="3 9" id="KW-0479">Metal-binding</keyword>
<evidence type="ECO:0000256" key="6">
    <source>
        <dbReference type="ARBA" id="ARBA00023242"/>
    </source>
</evidence>
<dbReference type="AlphaFoldDB" id="A0AAN8KH04"/>
<organism evidence="12 13">
    <name type="scientific">Patella caerulea</name>
    <name type="common">Rayed Mediterranean limpet</name>
    <dbReference type="NCBI Taxonomy" id="87958"/>
    <lineage>
        <taxon>Eukaryota</taxon>
        <taxon>Metazoa</taxon>
        <taxon>Spiralia</taxon>
        <taxon>Lophotrochozoa</taxon>
        <taxon>Mollusca</taxon>
        <taxon>Gastropoda</taxon>
        <taxon>Patellogastropoda</taxon>
        <taxon>Patelloidea</taxon>
        <taxon>Patellidae</taxon>
        <taxon>Patella</taxon>
    </lineage>
</organism>
<evidence type="ECO:0000256" key="2">
    <source>
        <dbReference type="ARBA" id="ARBA00022478"/>
    </source>
</evidence>
<feature type="zinc finger region" description="C4-type" evidence="10">
    <location>
        <begin position="14"/>
        <end position="35"/>
    </location>
</feature>
<name>A0AAN8KH04_PATCE</name>
<evidence type="ECO:0000259" key="11">
    <source>
        <dbReference type="PROSITE" id="PS51133"/>
    </source>
</evidence>
<dbReference type="InterPro" id="IPR012164">
    <property type="entry name" value="Rpa12/Rpb9/Rpc10/TFS"/>
</dbReference>
<feature type="binding site" evidence="9">
    <location>
        <position position="82"/>
    </location>
    <ligand>
        <name>Zn(2+)</name>
        <dbReference type="ChEBI" id="CHEBI:29105"/>
        <label>2</label>
    </ligand>
</feature>
<comment type="caution">
    <text evidence="12">The sequence shown here is derived from an EMBL/GenBank/DDBJ whole genome shotgun (WGS) entry which is preliminary data.</text>
</comment>
<dbReference type="Pfam" id="PF01096">
    <property type="entry name" value="Zn_ribbon_TFIIS"/>
    <property type="match status" value="1"/>
</dbReference>
<keyword evidence="4 10" id="KW-0863">Zinc-finger</keyword>
<dbReference type="PROSITE" id="PS51133">
    <property type="entry name" value="ZF_TFIIS_2"/>
    <property type="match status" value="1"/>
</dbReference>
<gene>
    <name evidence="12" type="ORF">SNE40_001213</name>
</gene>
<dbReference type="Gene3D" id="2.20.25.10">
    <property type="match status" value="1"/>
</dbReference>
<comment type="function">
    <text evidence="8">DNA-dependent RNA polymerase catalyzes the transcription of DNA into RNA using the four ribonucleoside triphosphates as substrates.</text>
</comment>
<dbReference type="SUPFAM" id="SSF57783">
    <property type="entry name" value="Zinc beta-ribbon"/>
    <property type="match status" value="1"/>
</dbReference>
<feature type="binding site" evidence="9">
    <location>
        <position position="32"/>
    </location>
    <ligand>
        <name>Zn(2+)</name>
        <dbReference type="ChEBI" id="CHEBI:29105"/>
        <label>1</label>
    </ligand>
</feature>
<evidence type="ECO:0000256" key="7">
    <source>
        <dbReference type="ARBA" id="ARBA00044497"/>
    </source>
</evidence>
<keyword evidence="13" id="KW-1185">Reference proteome</keyword>
<feature type="binding site" evidence="9">
    <location>
        <position position="110"/>
    </location>
    <ligand>
        <name>Zn(2+)</name>
        <dbReference type="ChEBI" id="CHEBI:29105"/>
        <label>2</label>
    </ligand>
</feature>
<feature type="binding site" evidence="9">
    <location>
        <position position="113"/>
    </location>
    <ligand>
        <name>Zn(2+)</name>
        <dbReference type="ChEBI" id="CHEBI:29105"/>
        <label>2</label>
    </ligand>
</feature>
<feature type="binding site" evidence="9">
    <location>
        <position position="35"/>
    </location>
    <ligand>
        <name>Zn(2+)</name>
        <dbReference type="ChEBI" id="CHEBI:29105"/>
        <label>1</label>
    </ligand>
</feature>
<evidence type="ECO:0000256" key="4">
    <source>
        <dbReference type="ARBA" id="ARBA00022771"/>
    </source>
</evidence>
<dbReference type="InterPro" id="IPR001222">
    <property type="entry name" value="Znf_TFIIS"/>
</dbReference>
<evidence type="ECO:0000256" key="8">
    <source>
        <dbReference type="PIRNR" id="PIRNR005586"/>
    </source>
</evidence>
<dbReference type="GO" id="GO:0008270">
    <property type="term" value="F:zinc ion binding"/>
    <property type="evidence" value="ECO:0007669"/>
    <property type="project" value="UniProtKB-KW"/>
</dbReference>
<dbReference type="PIRSF" id="PIRSF005586">
    <property type="entry name" value="RNApol_RpoM"/>
    <property type="match status" value="1"/>
</dbReference>
<dbReference type="GO" id="GO:0003899">
    <property type="term" value="F:DNA-directed RNA polymerase activity"/>
    <property type="evidence" value="ECO:0007669"/>
    <property type="project" value="InterPro"/>
</dbReference>
<dbReference type="GO" id="GO:0005736">
    <property type="term" value="C:RNA polymerase I complex"/>
    <property type="evidence" value="ECO:0007669"/>
    <property type="project" value="TreeGrafter"/>
</dbReference>
<comment type="similarity">
    <text evidence="8">Belongs to the archaeal rpoM/eukaryotic RPA12/RPB9/RPC11 RNA polymerase family.</text>
</comment>
<evidence type="ECO:0000256" key="9">
    <source>
        <dbReference type="PIRSR" id="PIRSR005586-1"/>
    </source>
</evidence>
<dbReference type="Proteomes" id="UP001347796">
    <property type="component" value="Unassembled WGS sequence"/>
</dbReference>
<dbReference type="PANTHER" id="PTHR11239">
    <property type="entry name" value="DNA-DIRECTED RNA POLYMERASE"/>
    <property type="match status" value="1"/>
</dbReference>
<accession>A0AAN8KH04</accession>
<keyword evidence="6 8" id="KW-0539">Nucleus</keyword>
<sequence>MDGSSIFETELNFCPDCGTILPLPGTEEFVACLKCGYKLDLTKFHGVSVEYNLTYNNMEEILTNMGKDMEGVSSGPMTDRTCSKCGNEGMTYTTRQTRGADEGQTVFYGCPECKHQEIEYS</sequence>
<evidence type="ECO:0000256" key="1">
    <source>
        <dbReference type="ARBA" id="ARBA00004604"/>
    </source>
</evidence>
<feature type="binding site" evidence="9">
    <location>
        <position position="85"/>
    </location>
    <ligand>
        <name>Zn(2+)</name>
        <dbReference type="ChEBI" id="CHEBI:29105"/>
        <label>2</label>
    </ligand>
</feature>
<proteinExistence type="inferred from homology"/>
<feature type="domain" description="TFIIS-type" evidence="11">
    <location>
        <begin position="78"/>
        <end position="118"/>
    </location>
</feature>
<keyword evidence="5 9" id="KW-0862">Zinc</keyword>
<evidence type="ECO:0000256" key="10">
    <source>
        <dbReference type="PIRSR" id="PIRSR005586-2"/>
    </source>
</evidence>
<dbReference type="PANTHER" id="PTHR11239:SF14">
    <property type="entry name" value="DNA-DIRECTED RNA POLYMERASE I SUBUNIT RPA12"/>
    <property type="match status" value="1"/>
</dbReference>
<evidence type="ECO:0000256" key="5">
    <source>
        <dbReference type="ARBA" id="ARBA00022833"/>
    </source>
</evidence>
<dbReference type="GO" id="GO:0003676">
    <property type="term" value="F:nucleic acid binding"/>
    <property type="evidence" value="ECO:0007669"/>
    <property type="project" value="InterPro"/>
</dbReference>
<keyword evidence="2 8" id="KW-0240">DNA-directed RNA polymerase</keyword>
<feature type="binding site" evidence="9">
    <location>
        <position position="14"/>
    </location>
    <ligand>
        <name>Zn(2+)</name>
        <dbReference type="ChEBI" id="CHEBI:29105"/>
        <label>1</label>
    </ligand>
</feature>
<reference evidence="12 13" key="1">
    <citation type="submission" date="2024-01" db="EMBL/GenBank/DDBJ databases">
        <title>The genome of the rayed Mediterranean limpet Patella caerulea (Linnaeus, 1758).</title>
        <authorList>
            <person name="Anh-Thu Weber A."/>
            <person name="Halstead-Nussloch G."/>
        </authorList>
    </citation>
    <scope>NUCLEOTIDE SEQUENCE [LARGE SCALE GENOMIC DNA]</scope>
    <source>
        <strain evidence="12">AATW-2023a</strain>
        <tissue evidence="12">Whole specimen</tissue>
    </source>
</reference>
<dbReference type="CDD" id="cd10507">
    <property type="entry name" value="Zn-ribbon_RPA12"/>
    <property type="match status" value="1"/>
</dbReference>
<dbReference type="InterPro" id="IPR034004">
    <property type="entry name" value="Zn_ribbon_RPA12_C"/>
</dbReference>
<evidence type="ECO:0000313" key="13">
    <source>
        <dbReference type="Proteomes" id="UP001347796"/>
    </source>
</evidence>